<dbReference type="Pfam" id="PF04794">
    <property type="entry name" value="YdjC"/>
    <property type="match status" value="1"/>
</dbReference>
<dbReference type="PANTHER" id="PTHR31609">
    <property type="entry name" value="YDJC DEACETYLASE FAMILY MEMBER"/>
    <property type="match status" value="1"/>
</dbReference>
<organism evidence="6 7">
    <name type="scientific">Paenibacillus tyrfis</name>
    <dbReference type="NCBI Taxonomy" id="1501230"/>
    <lineage>
        <taxon>Bacteria</taxon>
        <taxon>Bacillati</taxon>
        <taxon>Bacillota</taxon>
        <taxon>Bacilli</taxon>
        <taxon>Bacillales</taxon>
        <taxon>Paenibacillaceae</taxon>
        <taxon>Paenibacillus</taxon>
    </lineage>
</organism>
<dbReference type="GO" id="GO:0019213">
    <property type="term" value="F:deacetylase activity"/>
    <property type="evidence" value="ECO:0007669"/>
    <property type="project" value="TreeGrafter"/>
</dbReference>
<evidence type="ECO:0008006" key="8">
    <source>
        <dbReference type="Google" id="ProtNLM"/>
    </source>
</evidence>
<evidence type="ECO:0000313" key="6">
    <source>
        <dbReference type="EMBL" id="KEQ23041.1"/>
    </source>
</evidence>
<dbReference type="EMBL" id="JNVM01000027">
    <property type="protein sequence ID" value="KEQ23041.1"/>
    <property type="molecule type" value="Genomic_DNA"/>
</dbReference>
<dbReference type="InterPro" id="IPR006879">
    <property type="entry name" value="YdjC-like"/>
</dbReference>
<evidence type="ECO:0000256" key="4">
    <source>
        <dbReference type="ARBA" id="ARBA00022842"/>
    </source>
</evidence>
<dbReference type="SUPFAM" id="SSF88713">
    <property type="entry name" value="Glycoside hydrolase/deacetylase"/>
    <property type="match status" value="1"/>
</dbReference>
<dbReference type="AlphaFoldDB" id="A0A081NX68"/>
<dbReference type="GO" id="GO:0046872">
    <property type="term" value="F:metal ion binding"/>
    <property type="evidence" value="ECO:0007669"/>
    <property type="project" value="UniProtKB-KW"/>
</dbReference>
<comment type="caution">
    <text evidence="6">The sequence shown here is derived from an EMBL/GenBank/DDBJ whole genome shotgun (WGS) entry which is preliminary data.</text>
</comment>
<dbReference type="Gene3D" id="3.20.20.370">
    <property type="entry name" value="Glycoside hydrolase/deacetylase"/>
    <property type="match status" value="1"/>
</dbReference>
<protein>
    <recommendedName>
        <fullName evidence="8">YdjC family protein</fullName>
    </recommendedName>
</protein>
<evidence type="ECO:0000256" key="2">
    <source>
        <dbReference type="ARBA" id="ARBA00022723"/>
    </source>
</evidence>
<keyword evidence="3" id="KW-0378">Hydrolase</keyword>
<dbReference type="CDD" id="cd10802">
    <property type="entry name" value="YdjC_TTHB029_like"/>
    <property type="match status" value="1"/>
</dbReference>
<dbReference type="OrthoDB" id="9774177at2"/>
<keyword evidence="4" id="KW-0460">Magnesium</keyword>
<evidence type="ECO:0000313" key="7">
    <source>
        <dbReference type="Proteomes" id="UP000028123"/>
    </source>
</evidence>
<name>A0A081NX68_9BACL</name>
<dbReference type="RefSeq" id="WP_036689850.1">
    <property type="nucleotide sequence ID" value="NZ_JNVM01000027.1"/>
</dbReference>
<evidence type="ECO:0000256" key="1">
    <source>
        <dbReference type="ARBA" id="ARBA00001946"/>
    </source>
</evidence>
<evidence type="ECO:0000256" key="5">
    <source>
        <dbReference type="ARBA" id="ARBA00023277"/>
    </source>
</evidence>
<evidence type="ECO:0000256" key="3">
    <source>
        <dbReference type="ARBA" id="ARBA00022801"/>
    </source>
</evidence>
<dbReference type="PANTHER" id="PTHR31609:SF1">
    <property type="entry name" value="CARBOHYDRATE DEACETYLASE"/>
    <property type="match status" value="1"/>
</dbReference>
<keyword evidence="5" id="KW-0119">Carbohydrate metabolism</keyword>
<dbReference type="InterPro" id="IPR011330">
    <property type="entry name" value="Glyco_hydro/deAcase_b/a-brl"/>
</dbReference>
<proteinExistence type="predicted"/>
<sequence length="302" mass="33686">MNTAEALGYSKSDRLLIVNADDYGMCHAANEGVQQLLLEGAVSSATVMMPCPWAKEAVSWAVKHPDCDVGVHLTFTSEWPTYKWGPVTRTGSVASLLTAEGYFPADSPTVEREADPDDIRREIVSQIELALRMGLKPSHVDNHMGSLYGLHMGRDFLEIILDVCTAYGLPFRLPRYLEPGDPGIPPQAYEIAEARAALADRKGVAIIDHLRSLPFVQGPGETYESFRDGMAALLRSLKPGITEIIIHPSRIDEELKGIHSHWEKRGMELEIFRDPVIRQVIASECIRPIRWSDLQRLMQKEA</sequence>
<keyword evidence="7" id="KW-1185">Reference proteome</keyword>
<dbReference type="GO" id="GO:0016787">
    <property type="term" value="F:hydrolase activity"/>
    <property type="evidence" value="ECO:0007669"/>
    <property type="project" value="UniProtKB-KW"/>
</dbReference>
<keyword evidence="2" id="KW-0479">Metal-binding</keyword>
<dbReference type="GO" id="GO:0005975">
    <property type="term" value="P:carbohydrate metabolic process"/>
    <property type="evidence" value="ECO:0007669"/>
    <property type="project" value="InterPro"/>
</dbReference>
<reference evidence="6 7" key="1">
    <citation type="submission" date="2014-06" db="EMBL/GenBank/DDBJ databases">
        <title>Draft genome sequence of Paenibacillus sp. MSt1.</title>
        <authorList>
            <person name="Aw Y.K."/>
            <person name="Ong K.S."/>
            <person name="Gan H.M."/>
            <person name="Lee S.M."/>
        </authorList>
    </citation>
    <scope>NUCLEOTIDE SEQUENCE [LARGE SCALE GENOMIC DNA]</scope>
    <source>
        <strain evidence="6 7">MSt1</strain>
    </source>
</reference>
<gene>
    <name evidence="6" type="ORF">ET33_18815</name>
</gene>
<comment type="cofactor">
    <cofactor evidence="1">
        <name>Mg(2+)</name>
        <dbReference type="ChEBI" id="CHEBI:18420"/>
    </cofactor>
</comment>
<dbReference type="Proteomes" id="UP000028123">
    <property type="component" value="Unassembled WGS sequence"/>
</dbReference>
<accession>A0A081NX68</accession>
<dbReference type="eggNOG" id="COG3394">
    <property type="taxonomic scope" value="Bacteria"/>
</dbReference>